<dbReference type="AlphaFoldDB" id="A0A0D5LSZ2"/>
<evidence type="ECO:0000313" key="2">
    <source>
        <dbReference type="EMBL" id="AJY46478.1"/>
    </source>
</evidence>
<accession>A0A0D5LSZ2</accession>
<dbReference type="OrthoDB" id="378644at2"/>
<dbReference type="KEGG" id="mey:TM49_13595"/>
<evidence type="ECO:0000259" key="1">
    <source>
        <dbReference type="Pfam" id="PF07157"/>
    </source>
</evidence>
<dbReference type="EMBL" id="CP010803">
    <property type="protein sequence ID" value="AJY46478.1"/>
    <property type="molecule type" value="Genomic_DNA"/>
</dbReference>
<organism evidence="2 3">
    <name type="scientific">Martelella endophytica</name>
    <dbReference type="NCBI Taxonomy" id="1486262"/>
    <lineage>
        <taxon>Bacteria</taxon>
        <taxon>Pseudomonadati</taxon>
        <taxon>Pseudomonadota</taxon>
        <taxon>Alphaproteobacteria</taxon>
        <taxon>Hyphomicrobiales</taxon>
        <taxon>Aurantimonadaceae</taxon>
        <taxon>Martelella</taxon>
    </lineage>
</organism>
<dbReference type="RefSeq" id="WP_045682008.1">
    <property type="nucleotide sequence ID" value="NZ_CP010803.1"/>
</dbReference>
<keyword evidence="3" id="KW-1185">Reference proteome</keyword>
<dbReference type="HOGENOM" id="CLU_613623_0_0_5"/>
<reference evidence="2 3" key="1">
    <citation type="journal article" date="2015" name="Genome Announc.">
        <title>Complete genome sequence of Martelella endophytica YC6887, which has antifungal activity associated with a halophyte.</title>
        <authorList>
            <person name="Khan A."/>
            <person name="Khan H."/>
            <person name="Chung E.J."/>
            <person name="Hossain M.T."/>
            <person name="Chung Y.R."/>
        </authorList>
    </citation>
    <scope>NUCLEOTIDE SEQUENCE [LARGE SCALE GENOMIC DNA]</scope>
    <source>
        <strain evidence="2">YC6887</strain>
    </source>
</reference>
<name>A0A0D5LSZ2_MAREN</name>
<dbReference type="Proteomes" id="UP000032611">
    <property type="component" value="Chromosome"/>
</dbReference>
<dbReference type="Pfam" id="PF07157">
    <property type="entry name" value="DNA_circ_N"/>
    <property type="match status" value="1"/>
</dbReference>
<gene>
    <name evidence="2" type="ORF">TM49_13595</name>
</gene>
<sequence length="410" mass="42122">MATLPGLVTGYYRGIAFDVPDTTTKAGRRLVEYLFPGVDDAAYDDFGRAAAEVSINGVIIGDFYQAQAVALEAAFNQSGPAMLIHPWQGPMQVILTEPATISLASRELRAVRFSAKFRKVQTGFTSLSNGLSGVLTAVALVASAASLLASAVSTRSISAARTRAVNRSAGVVQDAAGVLQPVNGSARFLPRLQDATAQLAPTTPEAFDAEVADLASRFGEASQTPFVAAAAEAVPEVAATPAALTAIGVSLASSLAGAIAAAPSDPDRALIAAASAHCLSQAVAQVPYSDFDSAETALASRARMHAAADRLIESVGQLSSGRYDGEVDGLVSALEGLKAEVTGALNEIIGQLPETLTLTLAGPTDAWMIATHIAGENPAAIEAVWADIVARNRPRHPAQLPAGSIKVLKA</sequence>
<dbReference type="STRING" id="1486262.TM49_13595"/>
<evidence type="ECO:0000313" key="3">
    <source>
        <dbReference type="Proteomes" id="UP000032611"/>
    </source>
</evidence>
<protein>
    <recommendedName>
        <fullName evidence="1">DNA circulation N-terminal domain-containing protein</fullName>
    </recommendedName>
</protein>
<dbReference type="InterPro" id="IPR009826">
    <property type="entry name" value="DNA_circ_N"/>
</dbReference>
<feature type="domain" description="DNA circulation N-terminal" evidence="1">
    <location>
        <begin position="9"/>
        <end position="93"/>
    </location>
</feature>
<proteinExistence type="predicted"/>
<dbReference type="PATRIC" id="fig|1486262.3.peg.2807"/>